<keyword evidence="1 11" id="KW-0723">Serine/threonine-protein kinase</keyword>
<dbReference type="Gene3D" id="3.30.200.20">
    <property type="entry name" value="Phosphorylase Kinase, domain 1"/>
    <property type="match status" value="1"/>
</dbReference>
<proteinExistence type="predicted"/>
<sequence length="320" mass="34480">MAAMKKDFGAFELHEKIGSGGMASVYLGVQKSLDRKVVLKILYPHLAEDEKLVQRFEREARAAAMLRHPNIVQVIDCGRHEDVAYIAMEFVEGLDLKKWMEQFGTPPIEIALQLISDMCAGIEHAHEARIVHRDIKPANIMLTPGGIVKIMDFGLARKGEDSTQMTVAGSVMGTPAYMSPEQATGEAVDERSDIFSAGVVAYELLGGQRPFQGDSYSTVLRAILTVEPPSLAAFNPRARGGGGDRAKDAAEGRLEALRAHGPGAPGPRERVRGDGAHPRSRSAARIRAGPDGRGGDAAQEAPVAPPRPGRVLRDHGARQD</sequence>
<feature type="binding site" evidence="8">
    <location>
        <position position="40"/>
    </location>
    <ligand>
        <name>ATP</name>
        <dbReference type="ChEBI" id="CHEBI:30616"/>
    </ligand>
</feature>
<feature type="compositionally biased region" description="Basic and acidic residues" evidence="9">
    <location>
        <begin position="267"/>
        <end position="277"/>
    </location>
</feature>
<keyword evidence="2" id="KW-0808">Transferase</keyword>
<feature type="region of interest" description="Disordered" evidence="9">
    <location>
        <begin position="257"/>
        <end position="320"/>
    </location>
</feature>
<evidence type="ECO:0000259" key="10">
    <source>
        <dbReference type="PROSITE" id="PS50011"/>
    </source>
</evidence>
<dbReference type="AlphaFoldDB" id="A0A832I5K1"/>
<dbReference type="CDD" id="cd14014">
    <property type="entry name" value="STKc_PknB_like"/>
    <property type="match status" value="1"/>
</dbReference>
<feature type="compositionally biased region" description="Basic and acidic residues" evidence="9">
    <location>
        <begin position="311"/>
        <end position="320"/>
    </location>
</feature>
<organism evidence="11">
    <name type="scientific">Eiseniibacteriota bacterium</name>
    <dbReference type="NCBI Taxonomy" id="2212470"/>
    <lineage>
        <taxon>Bacteria</taxon>
        <taxon>Candidatus Eiseniibacteriota</taxon>
    </lineage>
</organism>
<dbReference type="EMBL" id="DSQF01000020">
    <property type="protein sequence ID" value="HGZ43735.1"/>
    <property type="molecule type" value="Genomic_DNA"/>
</dbReference>
<dbReference type="PANTHER" id="PTHR43289">
    <property type="entry name" value="MITOGEN-ACTIVATED PROTEIN KINASE KINASE KINASE 20-RELATED"/>
    <property type="match status" value="1"/>
</dbReference>
<gene>
    <name evidence="11" type="ORF">ENR23_09990</name>
</gene>
<comment type="catalytic activity">
    <reaction evidence="7">
        <text>L-seryl-[protein] + ATP = O-phospho-L-seryl-[protein] + ADP + H(+)</text>
        <dbReference type="Rhea" id="RHEA:17989"/>
        <dbReference type="Rhea" id="RHEA-COMP:9863"/>
        <dbReference type="Rhea" id="RHEA-COMP:11604"/>
        <dbReference type="ChEBI" id="CHEBI:15378"/>
        <dbReference type="ChEBI" id="CHEBI:29999"/>
        <dbReference type="ChEBI" id="CHEBI:30616"/>
        <dbReference type="ChEBI" id="CHEBI:83421"/>
        <dbReference type="ChEBI" id="CHEBI:456216"/>
        <dbReference type="EC" id="2.7.11.1"/>
    </reaction>
</comment>
<reference evidence="11" key="1">
    <citation type="journal article" date="2020" name="mSystems">
        <title>Genome- and Community-Level Interaction Insights into Carbon Utilization and Element Cycling Functions of Hydrothermarchaeota in Hydrothermal Sediment.</title>
        <authorList>
            <person name="Zhou Z."/>
            <person name="Liu Y."/>
            <person name="Xu W."/>
            <person name="Pan J."/>
            <person name="Luo Z.H."/>
            <person name="Li M."/>
        </authorList>
    </citation>
    <scope>NUCLEOTIDE SEQUENCE [LARGE SCALE GENOMIC DNA]</scope>
    <source>
        <strain evidence="11">SpSt-381</strain>
    </source>
</reference>
<evidence type="ECO:0000313" key="11">
    <source>
        <dbReference type="EMBL" id="HGZ43735.1"/>
    </source>
</evidence>
<dbReference type="SUPFAM" id="SSF56112">
    <property type="entry name" value="Protein kinase-like (PK-like)"/>
    <property type="match status" value="1"/>
</dbReference>
<dbReference type="GO" id="GO:0005524">
    <property type="term" value="F:ATP binding"/>
    <property type="evidence" value="ECO:0007669"/>
    <property type="project" value="UniProtKB-UniRule"/>
</dbReference>
<dbReference type="InterPro" id="IPR017441">
    <property type="entry name" value="Protein_kinase_ATP_BS"/>
</dbReference>
<evidence type="ECO:0000256" key="1">
    <source>
        <dbReference type="ARBA" id="ARBA00022527"/>
    </source>
</evidence>
<evidence type="ECO:0000256" key="5">
    <source>
        <dbReference type="ARBA" id="ARBA00022840"/>
    </source>
</evidence>
<dbReference type="Gene3D" id="1.10.510.10">
    <property type="entry name" value="Transferase(Phosphotransferase) domain 1"/>
    <property type="match status" value="1"/>
</dbReference>
<evidence type="ECO:0000256" key="7">
    <source>
        <dbReference type="ARBA" id="ARBA00048679"/>
    </source>
</evidence>
<evidence type="ECO:0000256" key="6">
    <source>
        <dbReference type="ARBA" id="ARBA00047899"/>
    </source>
</evidence>
<evidence type="ECO:0000256" key="2">
    <source>
        <dbReference type="ARBA" id="ARBA00022679"/>
    </source>
</evidence>
<dbReference type="PANTHER" id="PTHR43289:SF34">
    <property type="entry name" value="SERINE_THREONINE-PROTEIN KINASE YBDM-RELATED"/>
    <property type="match status" value="1"/>
</dbReference>
<evidence type="ECO:0000256" key="4">
    <source>
        <dbReference type="ARBA" id="ARBA00022777"/>
    </source>
</evidence>
<dbReference type="PROSITE" id="PS50011">
    <property type="entry name" value="PROTEIN_KINASE_DOM"/>
    <property type="match status" value="1"/>
</dbReference>
<evidence type="ECO:0000256" key="8">
    <source>
        <dbReference type="PROSITE-ProRule" id="PRU10141"/>
    </source>
</evidence>
<evidence type="ECO:0000256" key="3">
    <source>
        <dbReference type="ARBA" id="ARBA00022741"/>
    </source>
</evidence>
<comment type="caution">
    <text evidence="11">The sequence shown here is derived from an EMBL/GenBank/DDBJ whole genome shotgun (WGS) entry which is preliminary data.</text>
</comment>
<dbReference type="PROSITE" id="PS00107">
    <property type="entry name" value="PROTEIN_KINASE_ATP"/>
    <property type="match status" value="1"/>
</dbReference>
<evidence type="ECO:0000256" key="9">
    <source>
        <dbReference type="SAM" id="MobiDB-lite"/>
    </source>
</evidence>
<protein>
    <submittedName>
        <fullName evidence="11">Serine/threonine protein kinase</fullName>
    </submittedName>
</protein>
<accession>A0A832I5K1</accession>
<dbReference type="Pfam" id="PF00069">
    <property type="entry name" value="Pkinase"/>
    <property type="match status" value="1"/>
</dbReference>
<dbReference type="InterPro" id="IPR000719">
    <property type="entry name" value="Prot_kinase_dom"/>
</dbReference>
<keyword evidence="4 11" id="KW-0418">Kinase</keyword>
<keyword evidence="5 8" id="KW-0067">ATP-binding</keyword>
<dbReference type="SMART" id="SM00220">
    <property type="entry name" value="S_TKc"/>
    <property type="match status" value="1"/>
</dbReference>
<feature type="domain" description="Protein kinase" evidence="10">
    <location>
        <begin position="11"/>
        <end position="280"/>
    </location>
</feature>
<dbReference type="InterPro" id="IPR011009">
    <property type="entry name" value="Kinase-like_dom_sf"/>
</dbReference>
<keyword evidence="3 8" id="KW-0547">Nucleotide-binding</keyword>
<comment type="catalytic activity">
    <reaction evidence="6">
        <text>L-threonyl-[protein] + ATP = O-phospho-L-threonyl-[protein] + ADP + H(+)</text>
        <dbReference type="Rhea" id="RHEA:46608"/>
        <dbReference type="Rhea" id="RHEA-COMP:11060"/>
        <dbReference type="Rhea" id="RHEA-COMP:11605"/>
        <dbReference type="ChEBI" id="CHEBI:15378"/>
        <dbReference type="ChEBI" id="CHEBI:30013"/>
        <dbReference type="ChEBI" id="CHEBI:30616"/>
        <dbReference type="ChEBI" id="CHEBI:61977"/>
        <dbReference type="ChEBI" id="CHEBI:456216"/>
        <dbReference type="EC" id="2.7.11.1"/>
    </reaction>
</comment>
<dbReference type="PROSITE" id="PS00108">
    <property type="entry name" value="PROTEIN_KINASE_ST"/>
    <property type="match status" value="1"/>
</dbReference>
<dbReference type="FunFam" id="3.30.200.20:FF:000035">
    <property type="entry name" value="Serine/threonine protein kinase Stk1"/>
    <property type="match status" value="1"/>
</dbReference>
<dbReference type="InterPro" id="IPR008271">
    <property type="entry name" value="Ser/Thr_kinase_AS"/>
</dbReference>
<dbReference type="GO" id="GO:0004674">
    <property type="term" value="F:protein serine/threonine kinase activity"/>
    <property type="evidence" value="ECO:0007669"/>
    <property type="project" value="UniProtKB-KW"/>
</dbReference>
<name>A0A832I5K1_UNCEI</name>